<dbReference type="Proteomes" id="UP000652761">
    <property type="component" value="Unassembled WGS sequence"/>
</dbReference>
<accession>A0A843VL96</accession>
<proteinExistence type="predicted"/>
<protein>
    <submittedName>
        <fullName evidence="2">Uncharacterized protein</fullName>
    </submittedName>
</protein>
<feature type="region of interest" description="Disordered" evidence="1">
    <location>
        <begin position="114"/>
        <end position="174"/>
    </location>
</feature>
<feature type="region of interest" description="Disordered" evidence="1">
    <location>
        <begin position="47"/>
        <end position="66"/>
    </location>
</feature>
<comment type="caution">
    <text evidence="2">The sequence shown here is derived from an EMBL/GenBank/DDBJ whole genome shotgun (WGS) entry which is preliminary data.</text>
</comment>
<feature type="compositionally biased region" description="Basic residues" evidence="1">
    <location>
        <begin position="151"/>
        <end position="162"/>
    </location>
</feature>
<gene>
    <name evidence="2" type="ORF">Taro_027821</name>
</gene>
<dbReference type="EMBL" id="NMUH01001760">
    <property type="protein sequence ID" value="MQL95157.1"/>
    <property type="molecule type" value="Genomic_DNA"/>
</dbReference>
<evidence type="ECO:0000256" key="1">
    <source>
        <dbReference type="SAM" id="MobiDB-lite"/>
    </source>
</evidence>
<reference evidence="2" key="1">
    <citation type="submission" date="2017-07" db="EMBL/GenBank/DDBJ databases">
        <title>Taro Niue Genome Assembly and Annotation.</title>
        <authorList>
            <person name="Atibalentja N."/>
            <person name="Keating K."/>
            <person name="Fields C.J."/>
        </authorList>
    </citation>
    <scope>NUCLEOTIDE SEQUENCE</scope>
    <source>
        <strain evidence="2">Niue_2</strain>
        <tissue evidence="2">Leaf</tissue>
    </source>
</reference>
<dbReference type="AlphaFoldDB" id="A0A843VL96"/>
<name>A0A843VL96_COLES</name>
<feature type="compositionally biased region" description="Basic residues" evidence="1">
    <location>
        <begin position="120"/>
        <end position="129"/>
    </location>
</feature>
<keyword evidence="3" id="KW-1185">Reference proteome</keyword>
<evidence type="ECO:0000313" key="3">
    <source>
        <dbReference type="Proteomes" id="UP000652761"/>
    </source>
</evidence>
<organism evidence="2 3">
    <name type="scientific">Colocasia esculenta</name>
    <name type="common">Wild taro</name>
    <name type="synonym">Arum esculentum</name>
    <dbReference type="NCBI Taxonomy" id="4460"/>
    <lineage>
        <taxon>Eukaryota</taxon>
        <taxon>Viridiplantae</taxon>
        <taxon>Streptophyta</taxon>
        <taxon>Embryophyta</taxon>
        <taxon>Tracheophyta</taxon>
        <taxon>Spermatophyta</taxon>
        <taxon>Magnoliopsida</taxon>
        <taxon>Liliopsida</taxon>
        <taxon>Araceae</taxon>
        <taxon>Aroideae</taxon>
        <taxon>Colocasieae</taxon>
        <taxon>Colocasia</taxon>
    </lineage>
</organism>
<sequence>MVPIASVSGSASYCDRGYVAFLKGVCHLLEGDIPTVAFSFLRRQGGMSPSQDPGLKPGRPSPSPSLAPLLSPSLSLALSELPAVLGCLPRVEAAVLRRVSLCSCRGLVLAVRREEETAKPTRRPQRVRSSRGGDRAYVAFSFQRQEETTKPTRRPQRVRSSRAGRDARSSRPKHAPLPLRDVVFLWFGVGSVSLLSSDRARVGRRRRGGSRGPRS</sequence>
<evidence type="ECO:0000313" key="2">
    <source>
        <dbReference type="EMBL" id="MQL95157.1"/>
    </source>
</evidence>